<sequence length="267" mass="29691">RNLPSFPIIRVYNMRGTALKVGVICSALTAVVIFFNTIDLVSSCNEAVCASIVSKCTLTQSCKCELRNCSCCKECFDCLSYLYSECCSCVELCPKPNATYQLMMHSQVGDLKEEMPDLFNILTEEKDLQGRWSTFTYPIDIDQSWFQPPKAESLSTSVYTVADGKIIVDPRKEIVTVNCTVAFMSQCMPMNKCKNSCHSMGASYFRWFHDGCCECVGKTCINYGINESRCSACSLEEEDEDDAVDAEPTEESNPVNGDSDDGKDLSE</sequence>
<protein>
    <recommendedName>
        <fullName evidence="13">Protein twisted gastrulation</fullName>
    </recommendedName>
</protein>
<keyword evidence="8" id="KW-0472">Membrane</keyword>
<name>A0A8J2M9G5_9HEXA</name>
<accession>A0A8J2M9G5</accession>
<dbReference type="InterPro" id="IPR006761">
    <property type="entry name" value="Tsg"/>
</dbReference>
<dbReference type="GO" id="GO:0005615">
    <property type="term" value="C:extracellular space"/>
    <property type="evidence" value="ECO:0007669"/>
    <property type="project" value="TreeGrafter"/>
</dbReference>
<keyword evidence="5" id="KW-0732">Signal</keyword>
<gene>
    <name evidence="11" type="ORF">AFUS01_LOCUS44896</name>
</gene>
<evidence type="ECO:0000256" key="3">
    <source>
        <dbReference type="ARBA" id="ARBA00022473"/>
    </source>
</evidence>
<dbReference type="Pfam" id="PF23782">
    <property type="entry name" value="Tsg_N"/>
    <property type="match status" value="1"/>
</dbReference>
<dbReference type="OrthoDB" id="10037323at2759"/>
<keyword evidence="8" id="KW-0812">Transmembrane</keyword>
<comment type="caution">
    <text evidence="11">The sequence shown here is derived from an EMBL/GenBank/DDBJ whole genome shotgun (WGS) entry which is preliminary data.</text>
</comment>
<evidence type="ECO:0000256" key="2">
    <source>
        <dbReference type="ARBA" id="ARBA00010047"/>
    </source>
</evidence>
<feature type="domain" description="Tsg C-terminal" evidence="9">
    <location>
        <begin position="102"/>
        <end position="233"/>
    </location>
</feature>
<dbReference type="InterPro" id="IPR057635">
    <property type="entry name" value="Tsg_N"/>
</dbReference>
<evidence type="ECO:0000256" key="6">
    <source>
        <dbReference type="ARBA" id="ARBA00023180"/>
    </source>
</evidence>
<evidence type="ECO:0000256" key="4">
    <source>
        <dbReference type="ARBA" id="ARBA00022525"/>
    </source>
</evidence>
<organism evidence="11 12">
    <name type="scientific">Allacma fusca</name>
    <dbReference type="NCBI Taxonomy" id="39272"/>
    <lineage>
        <taxon>Eukaryota</taxon>
        <taxon>Metazoa</taxon>
        <taxon>Ecdysozoa</taxon>
        <taxon>Arthropoda</taxon>
        <taxon>Hexapoda</taxon>
        <taxon>Collembola</taxon>
        <taxon>Symphypleona</taxon>
        <taxon>Sminthuridae</taxon>
        <taxon>Allacma</taxon>
    </lineage>
</organism>
<evidence type="ECO:0000313" key="11">
    <source>
        <dbReference type="EMBL" id="CAG7835536.1"/>
    </source>
</evidence>
<feature type="non-terminal residue" evidence="11">
    <location>
        <position position="1"/>
    </location>
</feature>
<dbReference type="PANTHER" id="PTHR12312">
    <property type="entry name" value="TWISTED GASTRULATION PROTEIN HOMOLOG 1-A-RELATED"/>
    <property type="match status" value="1"/>
</dbReference>
<feature type="transmembrane region" description="Helical" evidence="8">
    <location>
        <begin position="21"/>
        <end position="38"/>
    </location>
</feature>
<keyword evidence="6" id="KW-0325">Glycoprotein</keyword>
<evidence type="ECO:0000259" key="10">
    <source>
        <dbReference type="Pfam" id="PF23782"/>
    </source>
</evidence>
<keyword evidence="4" id="KW-0964">Secreted</keyword>
<comment type="subcellular location">
    <subcellularLocation>
        <location evidence="1">Secreted</location>
    </subcellularLocation>
</comment>
<feature type="compositionally biased region" description="Acidic residues" evidence="7">
    <location>
        <begin position="241"/>
        <end position="250"/>
    </location>
</feature>
<comment type="similarity">
    <text evidence="2">Belongs to the twisted gastrulation protein family.</text>
</comment>
<keyword evidence="8" id="KW-1133">Transmembrane helix</keyword>
<dbReference type="Proteomes" id="UP000708208">
    <property type="component" value="Unassembled WGS sequence"/>
</dbReference>
<evidence type="ECO:0000256" key="1">
    <source>
        <dbReference type="ARBA" id="ARBA00004613"/>
    </source>
</evidence>
<evidence type="ECO:0008006" key="13">
    <source>
        <dbReference type="Google" id="ProtNLM"/>
    </source>
</evidence>
<keyword evidence="12" id="KW-1185">Reference proteome</keyword>
<keyword evidence="3" id="KW-0217">Developmental protein</keyword>
<dbReference type="PANTHER" id="PTHR12312:SF16">
    <property type="entry name" value="TWISTED GASTRULATION PROTEIN HOMOLOG 1-A-RELATED"/>
    <property type="match status" value="1"/>
</dbReference>
<dbReference type="EMBL" id="CAJVCH010570658">
    <property type="protein sequence ID" value="CAG7835536.1"/>
    <property type="molecule type" value="Genomic_DNA"/>
</dbReference>
<dbReference type="Pfam" id="PF04668">
    <property type="entry name" value="Tsg"/>
    <property type="match status" value="1"/>
</dbReference>
<evidence type="ECO:0000313" key="12">
    <source>
        <dbReference type="Proteomes" id="UP000708208"/>
    </source>
</evidence>
<feature type="domain" description="Tsg N-terminal" evidence="10">
    <location>
        <begin position="43"/>
        <end position="99"/>
    </location>
</feature>
<reference evidence="11" key="1">
    <citation type="submission" date="2021-06" db="EMBL/GenBank/DDBJ databases">
        <authorList>
            <person name="Hodson N. C."/>
            <person name="Mongue J. A."/>
            <person name="Jaron S. K."/>
        </authorList>
    </citation>
    <scope>NUCLEOTIDE SEQUENCE</scope>
</reference>
<evidence type="ECO:0000256" key="7">
    <source>
        <dbReference type="SAM" id="MobiDB-lite"/>
    </source>
</evidence>
<evidence type="ECO:0000256" key="8">
    <source>
        <dbReference type="SAM" id="Phobius"/>
    </source>
</evidence>
<dbReference type="AlphaFoldDB" id="A0A8J2M9G5"/>
<dbReference type="GO" id="GO:0030510">
    <property type="term" value="P:regulation of BMP signaling pathway"/>
    <property type="evidence" value="ECO:0007669"/>
    <property type="project" value="TreeGrafter"/>
</dbReference>
<dbReference type="InterPro" id="IPR057726">
    <property type="entry name" value="Tsg_C"/>
</dbReference>
<proteinExistence type="inferred from homology"/>
<evidence type="ECO:0000259" key="9">
    <source>
        <dbReference type="Pfam" id="PF04668"/>
    </source>
</evidence>
<evidence type="ECO:0000256" key="5">
    <source>
        <dbReference type="ARBA" id="ARBA00022729"/>
    </source>
</evidence>
<feature type="region of interest" description="Disordered" evidence="7">
    <location>
        <begin position="241"/>
        <end position="267"/>
    </location>
</feature>